<keyword evidence="3" id="KW-1185">Reference proteome</keyword>
<proteinExistence type="predicted"/>
<dbReference type="AlphaFoldDB" id="A0A830HE97"/>
<name>A0A830HE97_9CHLO</name>
<dbReference type="EMBL" id="BNJQ01000008">
    <property type="protein sequence ID" value="GHP04833.1"/>
    <property type="molecule type" value="Genomic_DNA"/>
</dbReference>
<reference evidence="2" key="1">
    <citation type="submission" date="2020-10" db="EMBL/GenBank/DDBJ databases">
        <title>Unveiling of a novel bifunctional photoreceptor, Dualchrome1, isolated from a cosmopolitan green alga.</title>
        <authorList>
            <person name="Suzuki S."/>
            <person name="Kawachi M."/>
        </authorList>
    </citation>
    <scope>NUCLEOTIDE SEQUENCE</scope>
    <source>
        <strain evidence="2">NIES 2893</strain>
    </source>
</reference>
<accession>A0A830HE97</accession>
<feature type="region of interest" description="Disordered" evidence="1">
    <location>
        <begin position="96"/>
        <end position="148"/>
    </location>
</feature>
<sequence length="177" mass="18500">MPQASSDAQDVLASSSHAALVSAVEGFLSDAAVSSSARSALLGHIRAATEKEAEARERSMRPKERRRVRQAAILARERDLEEQKKAASAGTGLLGVLGSVLAPPPPSPPPSNPPQQMDDVAEKENSEVLTQPDAKMDHEVDPVCLPTSESGGVLTSIWSVIAPPPPTTTTQPVPVTG</sequence>
<organism evidence="2 3">
    <name type="scientific">Pycnococcus provasolii</name>
    <dbReference type="NCBI Taxonomy" id="41880"/>
    <lineage>
        <taxon>Eukaryota</taxon>
        <taxon>Viridiplantae</taxon>
        <taxon>Chlorophyta</taxon>
        <taxon>Pseudoscourfieldiophyceae</taxon>
        <taxon>Pseudoscourfieldiales</taxon>
        <taxon>Pycnococcaceae</taxon>
        <taxon>Pycnococcus</taxon>
    </lineage>
</organism>
<feature type="compositionally biased region" description="Pro residues" evidence="1">
    <location>
        <begin position="102"/>
        <end position="113"/>
    </location>
</feature>
<feature type="compositionally biased region" description="Basic and acidic residues" evidence="1">
    <location>
        <begin position="47"/>
        <end position="62"/>
    </location>
</feature>
<evidence type="ECO:0000256" key="1">
    <source>
        <dbReference type="SAM" id="MobiDB-lite"/>
    </source>
</evidence>
<dbReference type="Proteomes" id="UP000660262">
    <property type="component" value="Unassembled WGS sequence"/>
</dbReference>
<comment type="caution">
    <text evidence="2">The sequence shown here is derived from an EMBL/GenBank/DDBJ whole genome shotgun (WGS) entry which is preliminary data.</text>
</comment>
<feature type="region of interest" description="Disordered" evidence="1">
    <location>
        <begin position="45"/>
        <end position="68"/>
    </location>
</feature>
<evidence type="ECO:0000313" key="3">
    <source>
        <dbReference type="Proteomes" id="UP000660262"/>
    </source>
</evidence>
<gene>
    <name evidence="2" type="ORF">PPROV_000358500</name>
</gene>
<protein>
    <submittedName>
        <fullName evidence="2">Uncharacterized protein</fullName>
    </submittedName>
</protein>
<evidence type="ECO:0000313" key="2">
    <source>
        <dbReference type="EMBL" id="GHP04833.1"/>
    </source>
</evidence>